<evidence type="ECO:0000259" key="5">
    <source>
        <dbReference type="Pfam" id="PF08281"/>
    </source>
</evidence>
<evidence type="ECO:0000313" key="6">
    <source>
        <dbReference type="EMBL" id="GAA4317787.1"/>
    </source>
</evidence>
<dbReference type="InterPro" id="IPR013324">
    <property type="entry name" value="RNA_pol_sigma_r3/r4-like"/>
</dbReference>
<dbReference type="EMBL" id="BAABFT010000003">
    <property type="protein sequence ID" value="GAA4317787.1"/>
    <property type="molecule type" value="Genomic_DNA"/>
</dbReference>
<protein>
    <submittedName>
        <fullName evidence="6">RNA polymerase sigma-70 factor</fullName>
    </submittedName>
</protein>
<dbReference type="Gene3D" id="1.10.1740.10">
    <property type="match status" value="1"/>
</dbReference>
<gene>
    <name evidence="6" type="ORF">GCM10023149_15500</name>
</gene>
<proteinExistence type="inferred from homology"/>
<dbReference type="InterPro" id="IPR039425">
    <property type="entry name" value="RNA_pol_sigma-70-like"/>
</dbReference>
<dbReference type="Pfam" id="PF08281">
    <property type="entry name" value="Sigma70_r4_2"/>
    <property type="match status" value="1"/>
</dbReference>
<feature type="domain" description="RNA polymerase sigma factor 70 region 4 type 2" evidence="5">
    <location>
        <begin position="127"/>
        <end position="173"/>
    </location>
</feature>
<dbReference type="NCBIfam" id="TIGR02937">
    <property type="entry name" value="sigma70-ECF"/>
    <property type="match status" value="1"/>
</dbReference>
<evidence type="ECO:0000256" key="1">
    <source>
        <dbReference type="ARBA" id="ARBA00010641"/>
    </source>
</evidence>
<dbReference type="SUPFAM" id="SSF88946">
    <property type="entry name" value="Sigma2 domain of RNA polymerase sigma factors"/>
    <property type="match status" value="1"/>
</dbReference>
<dbReference type="RefSeq" id="WP_345210454.1">
    <property type="nucleotide sequence ID" value="NZ_BAABFT010000003.1"/>
</dbReference>
<dbReference type="Gene3D" id="1.10.10.10">
    <property type="entry name" value="Winged helix-like DNA-binding domain superfamily/Winged helix DNA-binding domain"/>
    <property type="match status" value="1"/>
</dbReference>
<comment type="caution">
    <text evidence="6">The sequence shown here is derived from an EMBL/GenBank/DDBJ whole genome shotgun (WGS) entry which is preliminary data.</text>
</comment>
<comment type="similarity">
    <text evidence="1">Belongs to the sigma-70 factor family. ECF subfamily.</text>
</comment>
<keyword evidence="3" id="KW-0731">Sigma factor</keyword>
<dbReference type="InterPro" id="IPR014284">
    <property type="entry name" value="RNA_pol_sigma-70_dom"/>
</dbReference>
<evidence type="ECO:0000256" key="4">
    <source>
        <dbReference type="ARBA" id="ARBA00023163"/>
    </source>
</evidence>
<organism evidence="6 7">
    <name type="scientific">Mucilaginibacter gynuensis</name>
    <dbReference type="NCBI Taxonomy" id="1302236"/>
    <lineage>
        <taxon>Bacteria</taxon>
        <taxon>Pseudomonadati</taxon>
        <taxon>Bacteroidota</taxon>
        <taxon>Sphingobacteriia</taxon>
        <taxon>Sphingobacteriales</taxon>
        <taxon>Sphingobacteriaceae</taxon>
        <taxon>Mucilaginibacter</taxon>
    </lineage>
</organism>
<reference evidence="7" key="1">
    <citation type="journal article" date="2019" name="Int. J. Syst. Evol. Microbiol.">
        <title>The Global Catalogue of Microorganisms (GCM) 10K type strain sequencing project: providing services to taxonomists for standard genome sequencing and annotation.</title>
        <authorList>
            <consortium name="The Broad Institute Genomics Platform"/>
            <consortium name="The Broad Institute Genome Sequencing Center for Infectious Disease"/>
            <person name="Wu L."/>
            <person name="Ma J."/>
        </authorList>
    </citation>
    <scope>NUCLEOTIDE SEQUENCE [LARGE SCALE GENOMIC DNA]</scope>
    <source>
        <strain evidence="7">JCM 17705</strain>
    </source>
</reference>
<evidence type="ECO:0000256" key="2">
    <source>
        <dbReference type="ARBA" id="ARBA00023015"/>
    </source>
</evidence>
<dbReference type="SUPFAM" id="SSF88659">
    <property type="entry name" value="Sigma3 and sigma4 domains of RNA polymerase sigma factors"/>
    <property type="match status" value="1"/>
</dbReference>
<keyword evidence="7" id="KW-1185">Reference proteome</keyword>
<sequence length="193" mass="22630">MKKLSDEELVTLVRQDNERAFSILFDRHKQILFRHIYQRTGSETESEEILQNIFISFWKNRQTIIVHDSILPYLMGAAKKSVFALYAKSAKEIERHQLLQAEPEPFEYPAEDFLIARELEGLMEIEVQKMPSTMRQVFLLSRKEHISIREIAAMLSVSEQTVKNNITLALQHLRGKLTAKRIIQLLPFFVFLN</sequence>
<dbReference type="InterPro" id="IPR036388">
    <property type="entry name" value="WH-like_DNA-bd_sf"/>
</dbReference>
<dbReference type="InterPro" id="IPR013325">
    <property type="entry name" value="RNA_pol_sigma_r2"/>
</dbReference>
<evidence type="ECO:0000313" key="7">
    <source>
        <dbReference type="Proteomes" id="UP001500582"/>
    </source>
</evidence>
<dbReference type="PANTHER" id="PTHR43133:SF46">
    <property type="entry name" value="RNA POLYMERASE SIGMA-70 FACTOR ECF SUBFAMILY"/>
    <property type="match status" value="1"/>
</dbReference>
<name>A0ABP8G5K5_9SPHI</name>
<dbReference type="PANTHER" id="PTHR43133">
    <property type="entry name" value="RNA POLYMERASE ECF-TYPE SIGMA FACTO"/>
    <property type="match status" value="1"/>
</dbReference>
<evidence type="ECO:0000256" key="3">
    <source>
        <dbReference type="ARBA" id="ARBA00023082"/>
    </source>
</evidence>
<keyword evidence="4" id="KW-0804">Transcription</keyword>
<keyword evidence="2" id="KW-0805">Transcription regulation</keyword>
<accession>A0ABP8G5K5</accession>
<dbReference type="InterPro" id="IPR013249">
    <property type="entry name" value="RNA_pol_sigma70_r4_t2"/>
</dbReference>
<dbReference type="Proteomes" id="UP001500582">
    <property type="component" value="Unassembled WGS sequence"/>
</dbReference>